<dbReference type="AlphaFoldDB" id="A0A0F8WBW8"/>
<accession>A0A0F8WBW8</accession>
<organism evidence="1">
    <name type="scientific">marine sediment metagenome</name>
    <dbReference type="NCBI Taxonomy" id="412755"/>
    <lineage>
        <taxon>unclassified sequences</taxon>
        <taxon>metagenomes</taxon>
        <taxon>ecological metagenomes</taxon>
    </lineage>
</organism>
<reference evidence="1" key="1">
    <citation type="journal article" date="2015" name="Nature">
        <title>Complex archaea that bridge the gap between prokaryotes and eukaryotes.</title>
        <authorList>
            <person name="Spang A."/>
            <person name="Saw J.H."/>
            <person name="Jorgensen S.L."/>
            <person name="Zaremba-Niedzwiedzka K."/>
            <person name="Martijn J."/>
            <person name="Lind A.E."/>
            <person name="van Eijk R."/>
            <person name="Schleper C."/>
            <person name="Guy L."/>
            <person name="Ettema T.J."/>
        </authorList>
    </citation>
    <scope>NUCLEOTIDE SEQUENCE</scope>
</reference>
<sequence length="72" mass="8432">MLDKMETEKIINNWITKQGGFFISNITLICPCCKEPRTQVVLTKRSQLCMHCFILQIVRVCEKQKNRGEIKC</sequence>
<name>A0A0F8WBW8_9ZZZZ</name>
<proteinExistence type="predicted"/>
<evidence type="ECO:0000313" key="1">
    <source>
        <dbReference type="EMBL" id="KKK54088.1"/>
    </source>
</evidence>
<protein>
    <submittedName>
        <fullName evidence="1">Uncharacterized protein</fullName>
    </submittedName>
</protein>
<comment type="caution">
    <text evidence="1">The sequence shown here is derived from an EMBL/GenBank/DDBJ whole genome shotgun (WGS) entry which is preliminary data.</text>
</comment>
<dbReference type="EMBL" id="LAZR01066178">
    <property type="protein sequence ID" value="KKK54088.1"/>
    <property type="molecule type" value="Genomic_DNA"/>
</dbReference>
<gene>
    <name evidence="1" type="ORF">LCGC14_3088260</name>
</gene>